<feature type="coiled-coil region" evidence="1">
    <location>
        <begin position="40"/>
        <end position="74"/>
    </location>
</feature>
<dbReference type="RefSeq" id="WP_135481081.1">
    <property type="nucleotide sequence ID" value="NZ_SRMF01000001.1"/>
</dbReference>
<organism evidence="2 3">
    <name type="scientific">Natronospirillum operosum</name>
    <dbReference type="NCBI Taxonomy" id="2759953"/>
    <lineage>
        <taxon>Bacteria</taxon>
        <taxon>Pseudomonadati</taxon>
        <taxon>Pseudomonadota</taxon>
        <taxon>Gammaproteobacteria</taxon>
        <taxon>Oceanospirillales</taxon>
        <taxon>Natronospirillaceae</taxon>
        <taxon>Natronospirillum</taxon>
    </lineage>
</organism>
<sequence>MPVRVVPIISKYGPYIREGYEFLKDIGLFSRDSSSVNDAIDSISRQIQEINGRLSELSIRLDQVRDDLMLLIQETEYHRIADDVLSTNSVFRRYLEVGDKEGIARLLPLSDREGRNLKRMLGADHGFSGDQYAAYFNLYLIHSQSKFIIQSAANDVTAKSYIEKVDGVRVDINKYFKRCFEEIVISERQRYQVSYIRIEGPPQDNSRDPVVGPTYRIMGYSYDGGDPVAVTSYELRSGALNSVSEGNEEREHAALDRIDKKINEMVEKHARQVCAPYQEIAESMA</sequence>
<dbReference type="Proteomes" id="UP000297475">
    <property type="component" value="Unassembled WGS sequence"/>
</dbReference>
<dbReference type="EMBL" id="SRMF01000001">
    <property type="protein sequence ID" value="TGG95423.1"/>
    <property type="molecule type" value="Genomic_DNA"/>
</dbReference>
<keyword evidence="1" id="KW-0175">Coiled coil</keyword>
<protein>
    <submittedName>
        <fullName evidence="2">Uncharacterized protein</fullName>
    </submittedName>
</protein>
<keyword evidence="3" id="KW-1185">Reference proteome</keyword>
<evidence type="ECO:0000313" key="3">
    <source>
        <dbReference type="Proteomes" id="UP000297475"/>
    </source>
</evidence>
<dbReference type="OrthoDB" id="9847393at2"/>
<proteinExistence type="predicted"/>
<dbReference type="AlphaFoldDB" id="A0A4Z0WIY0"/>
<evidence type="ECO:0000313" key="2">
    <source>
        <dbReference type="EMBL" id="TGG95423.1"/>
    </source>
</evidence>
<name>A0A4Z0WIY0_9GAMM</name>
<reference evidence="2 3" key="1">
    <citation type="submission" date="2019-04" db="EMBL/GenBank/DDBJ databases">
        <title>Natronospirillum operosus gen. nov., sp. nov., a haloalkaliphilic satellite isolated from decaying biomass of laboratory culture of cyanobacterium Geitlerinema sp. and proposal of Natronospirillaceae fam. nov. and Saccharospirillaceae fam. nov.</title>
        <authorList>
            <person name="Kevbrin V."/>
            <person name="Boltyanskaya Y."/>
            <person name="Koziaeva V."/>
            <person name="Grouzdev D.S."/>
            <person name="Park M."/>
            <person name="Cho J."/>
        </authorList>
    </citation>
    <scope>NUCLEOTIDE SEQUENCE [LARGE SCALE GENOMIC DNA]</scope>
    <source>
        <strain evidence="2 3">G-116</strain>
    </source>
</reference>
<gene>
    <name evidence="2" type="ORF">E4656_03085</name>
</gene>
<accession>A0A4Z0WIY0</accession>
<comment type="caution">
    <text evidence="2">The sequence shown here is derived from an EMBL/GenBank/DDBJ whole genome shotgun (WGS) entry which is preliminary data.</text>
</comment>
<evidence type="ECO:0000256" key="1">
    <source>
        <dbReference type="SAM" id="Coils"/>
    </source>
</evidence>